<protein>
    <submittedName>
        <fullName evidence="2">15708_t:CDS:1</fullName>
    </submittedName>
</protein>
<dbReference type="EMBL" id="CAMKVN010002302">
    <property type="protein sequence ID" value="CAI2180502.1"/>
    <property type="molecule type" value="Genomic_DNA"/>
</dbReference>
<evidence type="ECO:0000313" key="3">
    <source>
        <dbReference type="Proteomes" id="UP001153678"/>
    </source>
</evidence>
<keyword evidence="1" id="KW-1133">Transmembrane helix</keyword>
<feature type="transmembrane region" description="Helical" evidence="1">
    <location>
        <begin position="67"/>
        <end position="85"/>
    </location>
</feature>
<accession>A0A9W4ST22</accession>
<sequence>NMRFNELFTRNRKTEPSSVILLRIFIMIVLISSLTGYITILIIEVTSDEPVLTNTIFEATEMPIPDMQFHFVYPFILQCLFIRSIKEITFDESCKEYLEQPKASSESNNYIGYFKNVQNLTFVKPEIDENAIKGVMVVASIVDPNYNATESHDLMKFNALYRYEGESNETIVDKLPAYVKEFSTNNLYLMSRNQMALVEFTRIIRETIIPNFKDHLGIEPSYYRQGYILPNNIQSYPVDYKAGDLFVSSITLTVQNFIIKRETEQRTRTLLSVFGLVGGAWSLATAFYAALFGVDMIRPWGCVQLYCCGIRNKTHNKLKKTLPVIPLVTSSEKPPPSFSRDVSRDEHAALQQRVDALEVFLREYVVDVNYLEDIKKKENDNDENDLP</sequence>
<evidence type="ECO:0000256" key="1">
    <source>
        <dbReference type="SAM" id="Phobius"/>
    </source>
</evidence>
<dbReference type="Proteomes" id="UP001153678">
    <property type="component" value="Unassembled WGS sequence"/>
</dbReference>
<keyword evidence="1" id="KW-0812">Transmembrane</keyword>
<organism evidence="2 3">
    <name type="scientific">Funneliformis geosporum</name>
    <dbReference type="NCBI Taxonomy" id="1117311"/>
    <lineage>
        <taxon>Eukaryota</taxon>
        <taxon>Fungi</taxon>
        <taxon>Fungi incertae sedis</taxon>
        <taxon>Mucoromycota</taxon>
        <taxon>Glomeromycotina</taxon>
        <taxon>Glomeromycetes</taxon>
        <taxon>Glomerales</taxon>
        <taxon>Glomeraceae</taxon>
        <taxon>Funneliformis</taxon>
    </lineage>
</organism>
<proteinExistence type="predicted"/>
<dbReference type="OrthoDB" id="2421077at2759"/>
<reference evidence="2" key="1">
    <citation type="submission" date="2022-08" db="EMBL/GenBank/DDBJ databases">
        <authorList>
            <person name="Kallberg Y."/>
            <person name="Tangrot J."/>
            <person name="Rosling A."/>
        </authorList>
    </citation>
    <scope>NUCLEOTIDE SEQUENCE</scope>
    <source>
        <strain evidence="2">Wild A</strain>
    </source>
</reference>
<keyword evidence="1" id="KW-0472">Membrane</keyword>
<dbReference type="AlphaFoldDB" id="A0A9W4ST22"/>
<feature type="transmembrane region" description="Helical" evidence="1">
    <location>
        <begin position="270"/>
        <end position="294"/>
    </location>
</feature>
<name>A0A9W4ST22_9GLOM</name>
<comment type="caution">
    <text evidence="2">The sequence shown here is derived from an EMBL/GenBank/DDBJ whole genome shotgun (WGS) entry which is preliminary data.</text>
</comment>
<feature type="transmembrane region" description="Helical" evidence="1">
    <location>
        <begin position="20"/>
        <end position="43"/>
    </location>
</feature>
<evidence type="ECO:0000313" key="2">
    <source>
        <dbReference type="EMBL" id="CAI2180502.1"/>
    </source>
</evidence>
<gene>
    <name evidence="2" type="ORF">FWILDA_LOCUS9614</name>
</gene>
<feature type="non-terminal residue" evidence="2">
    <location>
        <position position="1"/>
    </location>
</feature>
<keyword evidence="3" id="KW-1185">Reference proteome</keyword>